<keyword evidence="5" id="KW-0717">Septation</keyword>
<dbReference type="Pfam" id="PF05164">
    <property type="entry name" value="ZapA"/>
    <property type="match status" value="1"/>
</dbReference>
<comment type="function">
    <text evidence="7">Activator of cell division through the inhibition of FtsZ GTPase activity, therefore promoting FtsZ assembly into bundles of protofilaments necessary for the formation of the division Z ring. It is recruited early at mid-cell but it is not essential for cell division.</text>
</comment>
<proteinExistence type="predicted"/>
<dbReference type="GO" id="GO:0005829">
    <property type="term" value="C:cytosol"/>
    <property type="evidence" value="ECO:0007669"/>
    <property type="project" value="TreeGrafter"/>
</dbReference>
<keyword evidence="4 10" id="KW-0132">Cell division</keyword>
<evidence type="ECO:0000256" key="1">
    <source>
        <dbReference type="ARBA" id="ARBA00004496"/>
    </source>
</evidence>
<dbReference type="InterPro" id="IPR007838">
    <property type="entry name" value="Cell_div_ZapA-like"/>
</dbReference>
<dbReference type="EMBL" id="MLJW01000001">
    <property type="protein sequence ID" value="OIR19309.1"/>
    <property type="molecule type" value="Genomic_DNA"/>
</dbReference>
<accession>A0A1J5TSH6</accession>
<dbReference type="PANTHER" id="PTHR34981">
    <property type="entry name" value="CELL DIVISION PROTEIN ZAPA"/>
    <property type="match status" value="1"/>
</dbReference>
<dbReference type="SUPFAM" id="SSF102829">
    <property type="entry name" value="Cell division protein ZapA-like"/>
    <property type="match status" value="1"/>
</dbReference>
<comment type="caution">
    <text evidence="10">The sequence shown here is derived from an EMBL/GenBank/DDBJ whole genome shotgun (WGS) entry which is preliminary data.</text>
</comment>
<keyword evidence="6" id="KW-0131">Cell cycle</keyword>
<evidence type="ECO:0000256" key="3">
    <source>
        <dbReference type="ARBA" id="ARBA00022490"/>
    </source>
</evidence>
<dbReference type="PANTHER" id="PTHR34981:SF1">
    <property type="entry name" value="CELL DIVISION PROTEIN ZAPA"/>
    <property type="match status" value="1"/>
</dbReference>
<name>A0A1J5TSH6_9ZZZZ</name>
<dbReference type="GO" id="GO:0000917">
    <property type="term" value="P:division septum assembly"/>
    <property type="evidence" value="ECO:0007669"/>
    <property type="project" value="UniProtKB-KW"/>
</dbReference>
<organism evidence="10">
    <name type="scientific">mine drainage metagenome</name>
    <dbReference type="NCBI Taxonomy" id="410659"/>
    <lineage>
        <taxon>unclassified sequences</taxon>
        <taxon>metagenomes</taxon>
        <taxon>ecological metagenomes</taxon>
    </lineage>
</organism>
<comment type="subunit">
    <text evidence="8">Homodimer. Interacts with FtsZ.</text>
</comment>
<comment type="subcellular location">
    <subcellularLocation>
        <location evidence="1">Cytoplasm</location>
    </subcellularLocation>
</comment>
<dbReference type="InterPro" id="IPR042233">
    <property type="entry name" value="Cell_div_ZapA_N"/>
</dbReference>
<reference evidence="10" key="1">
    <citation type="submission" date="2016-10" db="EMBL/GenBank/DDBJ databases">
        <title>Sequence of Gallionella enrichment culture.</title>
        <authorList>
            <person name="Poehlein A."/>
            <person name="Muehling M."/>
            <person name="Daniel R."/>
        </authorList>
    </citation>
    <scope>NUCLEOTIDE SEQUENCE</scope>
</reference>
<dbReference type="InterPro" id="IPR036192">
    <property type="entry name" value="Cell_div_ZapA-like_sf"/>
</dbReference>
<keyword evidence="3" id="KW-0963">Cytoplasm</keyword>
<dbReference type="GO" id="GO:0030428">
    <property type="term" value="C:cell septum"/>
    <property type="evidence" value="ECO:0007669"/>
    <property type="project" value="TreeGrafter"/>
</dbReference>
<protein>
    <recommendedName>
        <fullName evidence="2">Cell division protein ZapA</fullName>
    </recommendedName>
    <alternativeName>
        <fullName evidence="9">Z ring-associated protein ZapA</fullName>
    </alternativeName>
</protein>
<evidence type="ECO:0000313" key="10">
    <source>
        <dbReference type="EMBL" id="OIR19309.1"/>
    </source>
</evidence>
<gene>
    <name evidence="10" type="primary">zapA_1</name>
    <name evidence="10" type="ORF">GALL_01890</name>
</gene>
<evidence type="ECO:0000256" key="9">
    <source>
        <dbReference type="ARBA" id="ARBA00033158"/>
    </source>
</evidence>
<evidence type="ECO:0000256" key="4">
    <source>
        <dbReference type="ARBA" id="ARBA00022618"/>
    </source>
</evidence>
<dbReference type="GO" id="GO:0032153">
    <property type="term" value="C:cell division site"/>
    <property type="evidence" value="ECO:0007669"/>
    <property type="project" value="TreeGrafter"/>
</dbReference>
<dbReference type="AlphaFoldDB" id="A0A1J5TSH6"/>
<dbReference type="Gene3D" id="3.30.160.880">
    <property type="entry name" value="Cell division protein ZapA protomer, N-terminal domain"/>
    <property type="match status" value="1"/>
</dbReference>
<sequence length="104" mass="11597">MSTAKVSSLDVTILDRELRVACPEDERAELLDAVAYLDKKMREIRDAGKIASIERIAIMAALNITHELLTTRIGGGFDLAEFKRRMQSMQATIDAALAEQDELF</sequence>
<dbReference type="Gene3D" id="1.20.5.50">
    <property type="match status" value="1"/>
</dbReference>
<evidence type="ECO:0000256" key="5">
    <source>
        <dbReference type="ARBA" id="ARBA00023210"/>
    </source>
</evidence>
<evidence type="ECO:0000256" key="7">
    <source>
        <dbReference type="ARBA" id="ARBA00024910"/>
    </source>
</evidence>
<evidence type="ECO:0000256" key="6">
    <source>
        <dbReference type="ARBA" id="ARBA00023306"/>
    </source>
</evidence>
<dbReference type="GO" id="GO:0043093">
    <property type="term" value="P:FtsZ-dependent cytokinesis"/>
    <property type="evidence" value="ECO:0007669"/>
    <property type="project" value="TreeGrafter"/>
</dbReference>
<evidence type="ECO:0000256" key="8">
    <source>
        <dbReference type="ARBA" id="ARBA00026068"/>
    </source>
</evidence>
<evidence type="ECO:0000256" key="2">
    <source>
        <dbReference type="ARBA" id="ARBA00015195"/>
    </source>
</evidence>
<dbReference type="GO" id="GO:0000921">
    <property type="term" value="P:septin ring assembly"/>
    <property type="evidence" value="ECO:0007669"/>
    <property type="project" value="TreeGrafter"/>
</dbReference>